<dbReference type="GO" id="GO:0005576">
    <property type="term" value="C:extracellular region"/>
    <property type="evidence" value="ECO:0007669"/>
    <property type="project" value="InterPro"/>
</dbReference>
<organism evidence="4 5">
    <name type="scientific">Actinocrinis puniceicyclus</name>
    <dbReference type="NCBI Taxonomy" id="977794"/>
    <lineage>
        <taxon>Bacteria</taxon>
        <taxon>Bacillati</taxon>
        <taxon>Actinomycetota</taxon>
        <taxon>Actinomycetes</taxon>
        <taxon>Catenulisporales</taxon>
        <taxon>Actinospicaceae</taxon>
        <taxon>Actinocrinis</taxon>
    </lineage>
</organism>
<dbReference type="InterPro" id="IPR029058">
    <property type="entry name" value="AB_hydrolase_fold"/>
</dbReference>
<evidence type="ECO:0000313" key="5">
    <source>
        <dbReference type="Proteomes" id="UP000677913"/>
    </source>
</evidence>
<sequence>MYEYVPSSTRPGAPLVVALHGCTQQASDYYDDSGWPKYADLWGFDLVFPQQPSTNDATECFDWYTSSEDTRGHGEAESIMQMVQYMQAHYSIDASRIYVTGLSAGGAMTADLLADYPDVFAAGSVDSGIPAQCAAGGQSTAYPCMDGPVSKSVSQWAALATGSDPGYSGPWPRVAIWQGTADYTVNTANSTELMDQWTGVWGISQTASSTASLPGGTSESIYDDATGEPAVEVYAISGMGHGLAVNPGSGTNQCGATGAYFLNYICSTYYTAVFWGLSGSGSSPSATATATATGTATPSASPSASPSSSPSPTFAPQCFTESNYQQTVDGHAYQSGGYTYADGSNQNMGLWNVFTVHALEETGPGYYVIADSHCP</sequence>
<evidence type="ECO:0000313" key="4">
    <source>
        <dbReference type="EMBL" id="MBS2962671.1"/>
    </source>
</evidence>
<dbReference type="EMBL" id="JAGSXH010000014">
    <property type="protein sequence ID" value="MBS2962671.1"/>
    <property type="molecule type" value="Genomic_DNA"/>
</dbReference>
<dbReference type="Pfam" id="PF10503">
    <property type="entry name" value="Esterase_PHB"/>
    <property type="match status" value="1"/>
</dbReference>
<evidence type="ECO:0000256" key="1">
    <source>
        <dbReference type="ARBA" id="ARBA00022729"/>
    </source>
</evidence>
<keyword evidence="5" id="KW-1185">Reference proteome</keyword>
<dbReference type="PANTHER" id="PTHR43037:SF5">
    <property type="entry name" value="FERULOYL ESTERASE"/>
    <property type="match status" value="1"/>
</dbReference>
<dbReference type="Gene3D" id="3.40.50.1820">
    <property type="entry name" value="alpha/beta hydrolase"/>
    <property type="match status" value="1"/>
</dbReference>
<evidence type="ECO:0000256" key="3">
    <source>
        <dbReference type="SAM" id="MobiDB-lite"/>
    </source>
</evidence>
<gene>
    <name evidence="4" type="ORF">KGA66_06415</name>
</gene>
<dbReference type="PANTHER" id="PTHR43037">
    <property type="entry name" value="UNNAMED PRODUCT-RELATED"/>
    <property type="match status" value="1"/>
</dbReference>
<evidence type="ECO:0000256" key="2">
    <source>
        <dbReference type="ARBA" id="ARBA00022801"/>
    </source>
</evidence>
<keyword evidence="2" id="KW-0378">Hydrolase</keyword>
<feature type="compositionally biased region" description="Low complexity" evidence="3">
    <location>
        <begin position="286"/>
        <end position="312"/>
    </location>
</feature>
<protein>
    <submittedName>
        <fullName evidence="4">PHB depolymerase family esterase</fullName>
    </submittedName>
</protein>
<dbReference type="Proteomes" id="UP000677913">
    <property type="component" value="Unassembled WGS sequence"/>
</dbReference>
<dbReference type="SUPFAM" id="SSF53474">
    <property type="entry name" value="alpha/beta-Hydrolases"/>
    <property type="match status" value="2"/>
</dbReference>
<dbReference type="InterPro" id="IPR050955">
    <property type="entry name" value="Plant_Biomass_Hydrol_Est"/>
</dbReference>
<accession>A0A8J7WI29</accession>
<comment type="caution">
    <text evidence="4">The sequence shown here is derived from an EMBL/GenBank/DDBJ whole genome shotgun (WGS) entry which is preliminary data.</text>
</comment>
<reference evidence="4" key="1">
    <citation type="submission" date="2021-04" db="EMBL/GenBank/DDBJ databases">
        <title>Genome based classification of Actinospica acidithermotolerans sp. nov., an actinobacterium isolated from an Indonesian hot spring.</title>
        <authorList>
            <person name="Kusuma A.B."/>
            <person name="Putra K.E."/>
            <person name="Nafisah S."/>
            <person name="Loh J."/>
            <person name="Nouioui I."/>
            <person name="Goodfellow M."/>
        </authorList>
    </citation>
    <scope>NUCLEOTIDE SEQUENCE</scope>
    <source>
        <strain evidence="4">DSM 45618</strain>
    </source>
</reference>
<dbReference type="InterPro" id="IPR010126">
    <property type="entry name" value="Esterase_phb"/>
</dbReference>
<dbReference type="AlphaFoldDB" id="A0A8J7WI29"/>
<dbReference type="NCBIfam" id="TIGR01840">
    <property type="entry name" value="esterase_phb"/>
    <property type="match status" value="1"/>
</dbReference>
<keyword evidence="1" id="KW-0732">Signal</keyword>
<name>A0A8J7WI29_9ACTN</name>
<proteinExistence type="predicted"/>
<dbReference type="GO" id="GO:0016787">
    <property type="term" value="F:hydrolase activity"/>
    <property type="evidence" value="ECO:0007669"/>
    <property type="project" value="UniProtKB-KW"/>
</dbReference>
<feature type="region of interest" description="Disordered" evidence="3">
    <location>
        <begin position="286"/>
        <end position="316"/>
    </location>
</feature>